<comment type="caution">
    <text evidence="2">The sequence shown here is derived from an EMBL/GenBank/DDBJ whole genome shotgun (WGS) entry which is preliminary data.</text>
</comment>
<sequence length="140" mass="14130">MSTYSVATPATTVESRFLTGVLRMDALASGALGLLLLLAGVVLEGPIGLSALLGVPVGLSLGAGLFLAGWTAALVMIARHPAVRRTALREVIAVNAAWVVASLALIFAGDLTTLGIVVVAVQAAAVAVLADLQFASLRRG</sequence>
<keyword evidence="1" id="KW-0472">Membrane</keyword>
<evidence type="ECO:0000256" key="1">
    <source>
        <dbReference type="SAM" id="Phobius"/>
    </source>
</evidence>
<gene>
    <name evidence="2" type="ORF">ACFFGN_09410</name>
</gene>
<feature type="transmembrane region" description="Helical" evidence="1">
    <location>
        <begin position="114"/>
        <end position="134"/>
    </location>
</feature>
<dbReference type="RefSeq" id="WP_380045384.1">
    <property type="nucleotide sequence ID" value="NZ_JBHLTC010000010.1"/>
</dbReference>
<feature type="transmembrane region" description="Helical" evidence="1">
    <location>
        <begin position="26"/>
        <end position="43"/>
    </location>
</feature>
<organism evidence="2 3">
    <name type="scientific">Kribbella deserti</name>
    <dbReference type="NCBI Taxonomy" id="1926257"/>
    <lineage>
        <taxon>Bacteria</taxon>
        <taxon>Bacillati</taxon>
        <taxon>Actinomycetota</taxon>
        <taxon>Actinomycetes</taxon>
        <taxon>Propionibacteriales</taxon>
        <taxon>Kribbellaceae</taxon>
        <taxon>Kribbella</taxon>
    </lineage>
</organism>
<feature type="transmembrane region" description="Helical" evidence="1">
    <location>
        <begin position="87"/>
        <end position="108"/>
    </location>
</feature>
<keyword evidence="1" id="KW-1133">Transmembrane helix</keyword>
<dbReference type="EMBL" id="JBHLTC010000010">
    <property type="protein sequence ID" value="MFC0624277.1"/>
    <property type="molecule type" value="Genomic_DNA"/>
</dbReference>
<evidence type="ECO:0008006" key="4">
    <source>
        <dbReference type="Google" id="ProtNLM"/>
    </source>
</evidence>
<accession>A0ABV6QL09</accession>
<reference evidence="2 3" key="1">
    <citation type="submission" date="2024-09" db="EMBL/GenBank/DDBJ databases">
        <authorList>
            <person name="Sun Q."/>
            <person name="Mori K."/>
        </authorList>
    </citation>
    <scope>NUCLEOTIDE SEQUENCE [LARGE SCALE GENOMIC DNA]</scope>
    <source>
        <strain evidence="2 3">CGMCC 1.15906</strain>
    </source>
</reference>
<protein>
    <recommendedName>
        <fullName evidence="4">Integral membrane protein</fullName>
    </recommendedName>
</protein>
<name>A0ABV6QL09_9ACTN</name>
<proteinExistence type="predicted"/>
<keyword evidence="3" id="KW-1185">Reference proteome</keyword>
<evidence type="ECO:0000313" key="3">
    <source>
        <dbReference type="Proteomes" id="UP001589890"/>
    </source>
</evidence>
<keyword evidence="1" id="KW-0812">Transmembrane</keyword>
<dbReference type="Proteomes" id="UP001589890">
    <property type="component" value="Unassembled WGS sequence"/>
</dbReference>
<evidence type="ECO:0000313" key="2">
    <source>
        <dbReference type="EMBL" id="MFC0624277.1"/>
    </source>
</evidence>
<feature type="transmembrane region" description="Helical" evidence="1">
    <location>
        <begin position="49"/>
        <end position="75"/>
    </location>
</feature>